<dbReference type="InterPro" id="IPR050709">
    <property type="entry name" value="Biotin_Carboxyl_Carrier/Decarb"/>
</dbReference>
<dbReference type="GO" id="GO:0009317">
    <property type="term" value="C:acetyl-CoA carboxylase complex"/>
    <property type="evidence" value="ECO:0007669"/>
    <property type="project" value="InterPro"/>
</dbReference>
<dbReference type="Pfam" id="PF00364">
    <property type="entry name" value="Biotin_lipoyl"/>
    <property type="match status" value="1"/>
</dbReference>
<evidence type="ECO:0000256" key="6">
    <source>
        <dbReference type="ARBA" id="ARBA00023160"/>
    </source>
</evidence>
<comment type="pathway">
    <text evidence="1 8">Lipid metabolism; fatty acid biosynthesis.</text>
</comment>
<name>A0A1S8L5X3_9CLOT</name>
<dbReference type="STRING" id="84029.CROST_21660"/>
<keyword evidence="10" id="KW-1185">Reference proteome</keyword>
<dbReference type="GO" id="GO:0003989">
    <property type="term" value="F:acetyl-CoA carboxylase activity"/>
    <property type="evidence" value="ECO:0007669"/>
    <property type="project" value="InterPro"/>
</dbReference>
<evidence type="ECO:0000256" key="8">
    <source>
        <dbReference type="RuleBase" id="RU364072"/>
    </source>
</evidence>
<dbReference type="EMBL" id="CP096983">
    <property type="protein sequence ID" value="URZ13707.1"/>
    <property type="molecule type" value="Genomic_DNA"/>
</dbReference>
<dbReference type="PROSITE" id="PS50968">
    <property type="entry name" value="BIOTINYL_LIPOYL"/>
    <property type="match status" value="1"/>
</dbReference>
<accession>A0A1S8L5X3</accession>
<sequence length="163" mass="18234">MNSMDYNAIEQLINTIDRSGLTYFEIESNGTKITMKKGKNEEENINALQQNVQTQSNQVEKVVVTESSEDIKKVVEEPKLDDENIKIITSPIVGTFYESSGPDSDAFAKVGTKVNKGQTLCIIEAMKLMNEIESEFDGEIVEVLVKNEEMVEYGQGLFKIALN</sequence>
<evidence type="ECO:0000313" key="10">
    <source>
        <dbReference type="Proteomes" id="UP000190951"/>
    </source>
</evidence>
<organism evidence="9 10">
    <name type="scientific">Clostridium felsineum</name>
    <dbReference type="NCBI Taxonomy" id="36839"/>
    <lineage>
        <taxon>Bacteria</taxon>
        <taxon>Bacillati</taxon>
        <taxon>Bacillota</taxon>
        <taxon>Clostridia</taxon>
        <taxon>Eubacteriales</taxon>
        <taxon>Clostridiaceae</taxon>
        <taxon>Clostridium</taxon>
    </lineage>
</organism>
<dbReference type="PROSITE" id="PS00188">
    <property type="entry name" value="BIOTIN"/>
    <property type="match status" value="1"/>
</dbReference>
<keyword evidence="6 8" id="KW-0275">Fatty acid biosynthesis</keyword>
<dbReference type="SUPFAM" id="SSF51230">
    <property type="entry name" value="Single hybrid motif"/>
    <property type="match status" value="1"/>
</dbReference>
<protein>
    <recommendedName>
        <fullName evidence="2 8">Biotin carboxyl carrier protein of acetyl-CoA carboxylase</fullName>
    </recommendedName>
</protein>
<evidence type="ECO:0000313" key="9">
    <source>
        <dbReference type="EMBL" id="URZ13707.1"/>
    </source>
</evidence>
<comment type="function">
    <text evidence="8">This protein is a component of the acetyl coenzyme A carboxylase complex; first, biotin carboxylase catalyzes the carboxylation of the carrier protein and then the transcarboxylase transfers the carboxyl group to form malonyl-CoA.</text>
</comment>
<evidence type="ECO:0000256" key="1">
    <source>
        <dbReference type="ARBA" id="ARBA00005194"/>
    </source>
</evidence>
<keyword evidence="4 8" id="KW-0276">Fatty acid metabolism</keyword>
<evidence type="ECO:0000256" key="2">
    <source>
        <dbReference type="ARBA" id="ARBA00017562"/>
    </source>
</evidence>
<gene>
    <name evidence="9" type="primary">accB_2</name>
    <name evidence="9" type="ORF">CROST_044730</name>
</gene>
<dbReference type="InterPro" id="IPR001249">
    <property type="entry name" value="AcCoA_biotinCC"/>
</dbReference>
<keyword evidence="5 8" id="KW-0443">Lipid metabolism</keyword>
<dbReference type="PANTHER" id="PTHR45266:SF3">
    <property type="entry name" value="OXALOACETATE DECARBOXYLASE ALPHA CHAIN"/>
    <property type="match status" value="1"/>
</dbReference>
<evidence type="ECO:0000256" key="3">
    <source>
        <dbReference type="ARBA" id="ARBA00022516"/>
    </source>
</evidence>
<dbReference type="GO" id="GO:0006633">
    <property type="term" value="P:fatty acid biosynthetic process"/>
    <property type="evidence" value="ECO:0007669"/>
    <property type="project" value="UniProtKB-UniPathway"/>
</dbReference>
<dbReference type="Gene3D" id="2.40.50.100">
    <property type="match status" value="1"/>
</dbReference>
<keyword evidence="3 8" id="KW-0444">Lipid biosynthesis</keyword>
<dbReference type="InterPro" id="IPR011053">
    <property type="entry name" value="Single_hybrid_motif"/>
</dbReference>
<evidence type="ECO:0000256" key="7">
    <source>
        <dbReference type="ARBA" id="ARBA00023267"/>
    </source>
</evidence>
<dbReference type="KEGG" id="crw:CROST_044730"/>
<dbReference type="Proteomes" id="UP000190951">
    <property type="component" value="Chromosome"/>
</dbReference>
<dbReference type="PANTHER" id="PTHR45266">
    <property type="entry name" value="OXALOACETATE DECARBOXYLASE ALPHA CHAIN"/>
    <property type="match status" value="1"/>
</dbReference>
<dbReference type="InterPro" id="IPR000089">
    <property type="entry name" value="Biotin_lipoyl"/>
</dbReference>
<evidence type="ECO:0000256" key="5">
    <source>
        <dbReference type="ARBA" id="ARBA00023098"/>
    </source>
</evidence>
<evidence type="ECO:0000256" key="4">
    <source>
        <dbReference type="ARBA" id="ARBA00022832"/>
    </source>
</evidence>
<reference evidence="9 10" key="1">
    <citation type="submission" date="2022-04" db="EMBL/GenBank/DDBJ databases">
        <title>Genome sequence of C. roseum typestrain.</title>
        <authorList>
            <person name="Poehlein A."/>
            <person name="Schoch T."/>
            <person name="Duerre P."/>
            <person name="Daniel R."/>
        </authorList>
    </citation>
    <scope>NUCLEOTIDE SEQUENCE [LARGE SCALE GENOMIC DNA]</scope>
    <source>
        <strain evidence="9 10">DSM 7320</strain>
    </source>
</reference>
<dbReference type="NCBIfam" id="TIGR00531">
    <property type="entry name" value="BCCP"/>
    <property type="match status" value="1"/>
</dbReference>
<dbReference type="AlphaFoldDB" id="A0A1S8L5X3"/>
<proteinExistence type="predicted"/>
<keyword evidence="7 8" id="KW-0092">Biotin</keyword>
<dbReference type="FunFam" id="2.40.50.100:FF:000003">
    <property type="entry name" value="Acetyl-CoA carboxylase biotin carboxyl carrier protein"/>
    <property type="match status" value="1"/>
</dbReference>
<dbReference type="PRINTS" id="PR01071">
    <property type="entry name" value="ACOABIOTINCC"/>
</dbReference>
<dbReference type="CDD" id="cd06850">
    <property type="entry name" value="biotinyl_domain"/>
    <property type="match status" value="1"/>
</dbReference>
<dbReference type="InterPro" id="IPR001882">
    <property type="entry name" value="Biotin_BS"/>
</dbReference>